<comment type="function">
    <text evidence="1">Component of the MICOS complex, a large protein complex of the mitochondrial inner membrane that plays crucial roles in the maintenance of crista junctions, inner membrane architecture, and formation of contact sites to the outer membrane.</text>
</comment>
<evidence type="ECO:0000256" key="1">
    <source>
        <dbReference type="RuleBase" id="RU363021"/>
    </source>
</evidence>
<keyword evidence="1" id="KW-0999">Mitochondrion inner membrane</keyword>
<comment type="subcellular location">
    <subcellularLocation>
        <location evidence="1">Mitochondrion inner membrane</location>
    </subcellularLocation>
</comment>
<name>A0ABY8ESN4_MALFU</name>
<sequence length="210" mass="23422">MVLEKLSIYPQPDQPVTVVETSNELERQVGGIREAVQRSTRGALQSVRSGVDRVVNTEHKVENRFDQLVAKDETLTPNGLYVGVATLASIVFTRYRSFPVRWLTPPLVLAASFKYFLPHTFDNTAEYYDSVEHKHFPQFSEKRQDAWSSIKRTYFTGVSHLERTGEQAKDAFASGVHSVENSTGLKLGSVLPTGTVPQSAPELADKTKPV</sequence>
<dbReference type="InterPro" id="IPR019166">
    <property type="entry name" value="MIC26/MIC27"/>
</dbReference>
<protein>
    <recommendedName>
        <fullName evidence="1">MICOS complex subunit</fullName>
    </recommendedName>
</protein>
<reference evidence="3 4" key="1">
    <citation type="journal article" date="2020" name="Elife">
        <title>Loss of centromere function drives karyotype evolution in closely related Malassezia species.</title>
        <authorList>
            <person name="Sankaranarayanan S.R."/>
            <person name="Ianiri G."/>
            <person name="Coelho M.A."/>
            <person name="Reza M.H."/>
            <person name="Thimmappa B.C."/>
            <person name="Ganguly P."/>
            <person name="Vadnala R.N."/>
            <person name="Sun S."/>
            <person name="Siddharthan R."/>
            <person name="Tellgren-Roth C."/>
            <person name="Dawson T.L."/>
            <person name="Heitman J."/>
            <person name="Sanyal K."/>
        </authorList>
    </citation>
    <scope>NUCLEOTIDE SEQUENCE [LARGE SCALE GENOMIC DNA]</scope>
    <source>
        <strain evidence="3">CBS14141</strain>
    </source>
</reference>
<evidence type="ECO:0000256" key="2">
    <source>
        <dbReference type="SAM" id="MobiDB-lite"/>
    </source>
</evidence>
<feature type="region of interest" description="Disordered" evidence="2">
    <location>
        <begin position="190"/>
        <end position="210"/>
    </location>
</feature>
<evidence type="ECO:0000313" key="4">
    <source>
        <dbReference type="Proteomes" id="UP000818624"/>
    </source>
</evidence>
<organism evidence="3 4">
    <name type="scientific">Malassezia furfur</name>
    <name type="common">Pityriasis versicolor infection agent</name>
    <name type="synonym">Pityrosporum furfur</name>
    <dbReference type="NCBI Taxonomy" id="55194"/>
    <lineage>
        <taxon>Eukaryota</taxon>
        <taxon>Fungi</taxon>
        <taxon>Dikarya</taxon>
        <taxon>Basidiomycota</taxon>
        <taxon>Ustilaginomycotina</taxon>
        <taxon>Malasseziomycetes</taxon>
        <taxon>Malasseziales</taxon>
        <taxon>Malasseziaceae</taxon>
        <taxon>Malassezia</taxon>
    </lineage>
</organism>
<keyword evidence="1" id="KW-0496">Mitochondrion</keyword>
<dbReference type="EMBL" id="CP046236">
    <property type="protein sequence ID" value="WFD48610.1"/>
    <property type="molecule type" value="Genomic_DNA"/>
</dbReference>
<dbReference type="InterPro" id="IPR033181">
    <property type="entry name" value="Mic26_fungi"/>
</dbReference>
<keyword evidence="1" id="KW-0472">Membrane</keyword>
<proteinExistence type="predicted"/>
<gene>
    <name evidence="3" type="ORF">GLX27_003280</name>
</gene>
<dbReference type="PANTHER" id="PTHR28268">
    <property type="entry name" value="MICOS SUBUNIT MIC26"/>
    <property type="match status" value="1"/>
</dbReference>
<dbReference type="PANTHER" id="PTHR28268:SF1">
    <property type="entry name" value="MICOS SUBUNIT MIC26"/>
    <property type="match status" value="1"/>
</dbReference>
<dbReference type="Proteomes" id="UP000818624">
    <property type="component" value="Chromosome 3"/>
</dbReference>
<comment type="subunit">
    <text evidence="1">Component of the mitochondrial contact site and cristae organizing system (MICOS) complex.</text>
</comment>
<keyword evidence="4" id="KW-1185">Reference proteome</keyword>
<dbReference type="Pfam" id="PF09769">
    <property type="entry name" value="ApoO"/>
    <property type="match status" value="1"/>
</dbReference>
<evidence type="ECO:0000313" key="3">
    <source>
        <dbReference type="EMBL" id="WFD48610.1"/>
    </source>
</evidence>
<accession>A0ABY8ESN4</accession>